<feature type="region of interest" description="Disordered" evidence="2">
    <location>
        <begin position="653"/>
        <end position="676"/>
    </location>
</feature>
<evidence type="ECO:0000313" key="4">
    <source>
        <dbReference type="EMBL" id="OQR96676.1"/>
    </source>
</evidence>
<name>A0A1V9ZFA5_ACHHY</name>
<dbReference type="InterPro" id="IPR027859">
    <property type="entry name" value="KATNIP_dom"/>
</dbReference>
<feature type="compositionally biased region" description="Acidic residues" evidence="2">
    <location>
        <begin position="219"/>
        <end position="239"/>
    </location>
</feature>
<sequence>MTEHRKERKWAKTATATIPTLVPATADGPATEKQREYIRVLEERNRIKKKLEEQSKNDRDLEEKETGFSTNFNGENAARKPASRSAKPRAKSAGATKLKNQGSAGDLRPRAEPKRETKSTSALPLHAPVDEAAPRVKHKWTKPQGAVEQRDGRIVFRDLAADTKESVSLDPAALSPHTDIEAQQRAPVAEPAPTTSPIEPTSAPIKAAAAPIDAVIAPADDDEEDDEDYMDESFETFDDDGGKCESPRSAHKAPSAAALQPTAKLLNPVLQPSEAKEHRPATLQPEPKHTSSAGLQPEPNKAGLLHHEPEAALPTPAPMPSKEPPVGGTSEMFAPDPMSQTTRELVSLIHGLSRDKQKDLIQRLNKFTTSDKQAADVSELQRSIGDPSIWSQLLAPVAALSEQQRAWDAEIEAKLERERAEKEALLAQAEARRVALLRQLDAEEQELQQLLTRRRQETLEKLRQVEAAVATPPTPTVSETLPPAPVASPVKAKPTLTGHEVRVKLLSSWGNTRVVGLTQISVYDMEGNELEVATDSLKLFSGQADGRPIPKSNAMVRDLARLFNGVAHTTRETDMWLGRQIDANPLQMAFTVDALPSKLCIWNYNSKLQAACVRDIEVFVDGQCKWTGSLPETTGAEDGSACTWINVVASMRKKPPAPPVATASPPLTEPPRASTTGPIWLAAKTTAAAPPPEPKEPNLTRLDLSRVTEEQTLRQSTSRRRLLDGGEATPRIEPTTRTDAAPVAPVRAMPSLQSSWDTLEHFKKTNRSRLPLEASPRTTYEPVARVAEVISTRVAIGDTPRAPVTDVADTDVPQAARIPELPRGRTLVFEWLSTWGDPYYIGLNGIDVFDATGALVRLTKAQVSATPASINVLPEYAASADPRVADNLVDGVNYTCDDLHMWLAPFTPGQRHAVTLQLAAPTTLAMLRIWNYNKSRAHSFRGVKDTRILLDGREVFAGEVRKAPGILGAVDQCSEVVLFTTDEAVLRAIELIDADPTVDATPLVVDQVPAIPRPTTAEEQANLRPKTSVATSVPRTMATAVPATSGGRRGRCLKLVFQSTWGDRNYVGLTGLQLFVQRGPQTAPVALQLDQLSAEPRDLHSLGYDGDPRTLDKLIDGVDITCDDTHMWLVPFGGPKAPELTIVLATEEVCVAVAFWNYNKSAEDTARGAKAVSLFLDGRCIATTVLRKAPGHALFDYRQLVSLQAPMALPPPASVGYRTHVVRQDYEAPLHPSGFVLKVVLWSTWGDPYYVGLNGLEVFDASGTLLPAPSVLVADPAGLDGSPQDVRVVGNLFLGDNNTWDAAHAWLATLASSVGRSTGNTIYVVYEAPVTIAMIKVYNYSKTPDRGAREIEIYLDDLKVYMGTLRQAPPAPGVARTGKLQQTGDFGQPILFTLNPAIVEGEKRKLLYCGAEEQDVLCINEGQVVVESKAMYRAPDPGAEGVVVDLLQRPTTAMHRQ</sequence>
<dbReference type="EMBL" id="JNBR01000133">
    <property type="protein sequence ID" value="OQR96676.1"/>
    <property type="molecule type" value="Genomic_DNA"/>
</dbReference>
<feature type="domain" description="KATNIP" evidence="3">
    <location>
        <begin position="488"/>
        <end position="631"/>
    </location>
</feature>
<feature type="region of interest" description="Disordered" evidence="2">
    <location>
        <begin position="165"/>
        <end position="329"/>
    </location>
</feature>
<feature type="compositionally biased region" description="Basic and acidic residues" evidence="2">
    <location>
        <begin position="107"/>
        <end position="118"/>
    </location>
</feature>
<gene>
    <name evidence="4" type="ORF">ACHHYP_13821</name>
</gene>
<comment type="caution">
    <text evidence="4">The sequence shown here is derived from an EMBL/GenBank/DDBJ whole genome shotgun (WGS) entry which is preliminary data.</text>
</comment>
<feature type="compositionally biased region" description="Basic residues" evidence="2">
    <location>
        <begin position="1"/>
        <end position="11"/>
    </location>
</feature>
<evidence type="ECO:0000313" key="5">
    <source>
        <dbReference type="Proteomes" id="UP000243579"/>
    </source>
</evidence>
<proteinExistence type="predicted"/>
<dbReference type="CDD" id="cd22265">
    <property type="entry name" value="UDM1_RNF168"/>
    <property type="match status" value="1"/>
</dbReference>
<feature type="domain" description="KATNIP" evidence="3">
    <location>
        <begin position="1055"/>
        <end position="1368"/>
    </location>
</feature>
<feature type="compositionally biased region" description="Low complexity" evidence="2">
    <location>
        <begin position="203"/>
        <end position="218"/>
    </location>
</feature>
<protein>
    <recommendedName>
        <fullName evidence="3">KATNIP domain-containing protein</fullName>
    </recommendedName>
</protein>
<feature type="compositionally biased region" description="Basic and acidic residues" evidence="2">
    <location>
        <begin position="49"/>
        <end position="66"/>
    </location>
</feature>
<dbReference type="InterPro" id="IPR026704">
    <property type="entry name" value="KATNIP"/>
</dbReference>
<feature type="region of interest" description="Disordered" evidence="2">
    <location>
        <begin position="468"/>
        <end position="491"/>
    </location>
</feature>
<dbReference type="PANTHER" id="PTHR21534">
    <property type="entry name" value="KATANIN-INTERACTING PROTEIN"/>
    <property type="match status" value="1"/>
</dbReference>
<evidence type="ECO:0000259" key="3">
    <source>
        <dbReference type="Pfam" id="PF14652"/>
    </source>
</evidence>
<evidence type="ECO:0000256" key="1">
    <source>
        <dbReference type="SAM" id="Coils"/>
    </source>
</evidence>
<feature type="region of interest" description="Disordered" evidence="2">
    <location>
        <begin position="49"/>
        <end position="147"/>
    </location>
</feature>
<dbReference type="Proteomes" id="UP000243579">
    <property type="component" value="Unassembled WGS sequence"/>
</dbReference>
<feature type="region of interest" description="Disordered" evidence="2">
    <location>
        <begin position="708"/>
        <end position="738"/>
    </location>
</feature>
<feature type="domain" description="KATNIP" evidence="3">
    <location>
        <begin position="811"/>
        <end position="963"/>
    </location>
</feature>
<evidence type="ECO:0000256" key="2">
    <source>
        <dbReference type="SAM" id="MobiDB-lite"/>
    </source>
</evidence>
<feature type="coiled-coil region" evidence="1">
    <location>
        <begin position="408"/>
        <end position="460"/>
    </location>
</feature>
<dbReference type="Pfam" id="PF14652">
    <property type="entry name" value="DUF4457"/>
    <property type="match status" value="3"/>
</dbReference>
<dbReference type="STRING" id="1202772.A0A1V9ZFA5"/>
<keyword evidence="5" id="KW-1185">Reference proteome</keyword>
<reference evidence="4 5" key="1">
    <citation type="journal article" date="2014" name="Genome Biol. Evol.">
        <title>The secreted proteins of Achlya hypogyna and Thraustotheca clavata identify the ancestral oomycete secretome and reveal gene acquisitions by horizontal gene transfer.</title>
        <authorList>
            <person name="Misner I."/>
            <person name="Blouin N."/>
            <person name="Leonard G."/>
            <person name="Richards T.A."/>
            <person name="Lane C.E."/>
        </authorList>
    </citation>
    <scope>NUCLEOTIDE SEQUENCE [LARGE SCALE GENOMIC DNA]</scope>
    <source>
        <strain evidence="4 5">ATCC 48635</strain>
    </source>
</reference>
<keyword evidence="1" id="KW-0175">Coiled coil</keyword>
<dbReference type="PANTHER" id="PTHR21534:SF0">
    <property type="entry name" value="KATANIN-INTERACTING PROTEIN"/>
    <property type="match status" value="1"/>
</dbReference>
<feature type="region of interest" description="Disordered" evidence="2">
    <location>
        <begin position="1"/>
        <end position="33"/>
    </location>
</feature>
<accession>A0A1V9ZFA5</accession>
<dbReference type="OrthoDB" id="304622at2759"/>
<organism evidence="4 5">
    <name type="scientific">Achlya hypogyna</name>
    <name type="common">Oomycete</name>
    <name type="synonym">Protoachlya hypogyna</name>
    <dbReference type="NCBI Taxonomy" id="1202772"/>
    <lineage>
        <taxon>Eukaryota</taxon>
        <taxon>Sar</taxon>
        <taxon>Stramenopiles</taxon>
        <taxon>Oomycota</taxon>
        <taxon>Saprolegniomycetes</taxon>
        <taxon>Saprolegniales</taxon>
        <taxon>Achlyaceae</taxon>
        <taxon>Achlya</taxon>
    </lineage>
</organism>